<dbReference type="EMBL" id="JACRDE010000544">
    <property type="protein sequence ID" value="MBI5251924.1"/>
    <property type="molecule type" value="Genomic_DNA"/>
</dbReference>
<evidence type="ECO:0000256" key="2">
    <source>
        <dbReference type="ARBA" id="ARBA00022832"/>
    </source>
</evidence>
<dbReference type="Gene3D" id="3.90.226.10">
    <property type="entry name" value="2-enoyl-CoA Hydratase, Chain A, domain 1"/>
    <property type="match status" value="1"/>
</dbReference>
<dbReference type="Gene3D" id="1.10.12.10">
    <property type="entry name" value="Lyase 2-enoyl-coa Hydratase, Chain A, domain 2"/>
    <property type="match status" value="1"/>
</dbReference>
<keyword evidence="7" id="KW-0456">Lyase</keyword>
<evidence type="ECO:0000313" key="8">
    <source>
        <dbReference type="Proteomes" id="UP000807825"/>
    </source>
</evidence>
<dbReference type="PANTHER" id="PTHR43602">
    <property type="match status" value="1"/>
</dbReference>
<dbReference type="InterPro" id="IPR001753">
    <property type="entry name" value="Enoyl-CoA_hydra/iso"/>
</dbReference>
<dbReference type="PANTHER" id="PTHR43602:SF1">
    <property type="entry name" value="ENOYL-COA HYDRATASE DOMAIN-CONTAINING PROTEIN 3, MITOCHONDRIAL"/>
    <property type="match status" value="1"/>
</dbReference>
<organism evidence="7 8">
    <name type="scientific">Desulfomonile tiedjei</name>
    <dbReference type="NCBI Taxonomy" id="2358"/>
    <lineage>
        <taxon>Bacteria</taxon>
        <taxon>Pseudomonadati</taxon>
        <taxon>Thermodesulfobacteriota</taxon>
        <taxon>Desulfomonilia</taxon>
        <taxon>Desulfomonilales</taxon>
        <taxon>Desulfomonilaceae</taxon>
        <taxon>Desulfomonile</taxon>
    </lineage>
</organism>
<dbReference type="SUPFAM" id="SSF52096">
    <property type="entry name" value="ClpP/crotonase"/>
    <property type="match status" value="1"/>
</dbReference>
<dbReference type="GO" id="GO:0006631">
    <property type="term" value="P:fatty acid metabolic process"/>
    <property type="evidence" value="ECO:0007669"/>
    <property type="project" value="UniProtKB-KW"/>
</dbReference>
<dbReference type="NCBIfam" id="NF006008">
    <property type="entry name" value="PRK08139.1"/>
    <property type="match status" value="1"/>
</dbReference>
<evidence type="ECO:0000256" key="5">
    <source>
        <dbReference type="ARBA" id="ARBA00037410"/>
    </source>
</evidence>
<evidence type="ECO:0000256" key="3">
    <source>
        <dbReference type="ARBA" id="ARBA00022946"/>
    </source>
</evidence>
<proteinExistence type="inferred from homology"/>
<protein>
    <recommendedName>
        <fullName evidence="6">Enoyl-CoA hydratase domain-containing protein 3, mitochondrial</fullName>
    </recommendedName>
</protein>
<keyword evidence="2" id="KW-0276">Fatty acid metabolism</keyword>
<keyword evidence="3" id="KW-0809">Transit peptide</keyword>
<keyword evidence="4" id="KW-0443">Lipid metabolism</keyword>
<gene>
    <name evidence="7" type="ORF">HY912_20725</name>
</gene>
<reference evidence="7" key="1">
    <citation type="submission" date="2020-07" db="EMBL/GenBank/DDBJ databases">
        <title>Huge and variable diversity of episymbiotic CPR bacteria and DPANN archaea in groundwater ecosystems.</title>
        <authorList>
            <person name="He C.Y."/>
            <person name="Keren R."/>
            <person name="Whittaker M."/>
            <person name="Farag I.F."/>
            <person name="Doudna J."/>
            <person name="Cate J.H.D."/>
            <person name="Banfield J.F."/>
        </authorList>
    </citation>
    <scope>NUCLEOTIDE SEQUENCE</scope>
    <source>
        <strain evidence="7">NC_groundwater_1664_Pr3_B-0.1um_52_9</strain>
    </source>
</reference>
<dbReference type="InterPro" id="IPR029045">
    <property type="entry name" value="ClpP/crotonase-like_dom_sf"/>
</dbReference>
<name>A0A9D6Z5B8_9BACT</name>
<comment type="similarity">
    <text evidence="1">Belongs to the enoyl-CoA hydratase/isomerase family.</text>
</comment>
<dbReference type="GO" id="GO:0016836">
    <property type="term" value="F:hydro-lyase activity"/>
    <property type="evidence" value="ECO:0007669"/>
    <property type="project" value="TreeGrafter"/>
</dbReference>
<evidence type="ECO:0000256" key="6">
    <source>
        <dbReference type="ARBA" id="ARBA00040545"/>
    </source>
</evidence>
<dbReference type="InterPro" id="IPR014748">
    <property type="entry name" value="Enoyl-CoA_hydra_C"/>
</dbReference>
<dbReference type="CDD" id="cd06558">
    <property type="entry name" value="crotonase-like"/>
    <property type="match status" value="1"/>
</dbReference>
<evidence type="ECO:0000256" key="1">
    <source>
        <dbReference type="ARBA" id="ARBA00005254"/>
    </source>
</evidence>
<evidence type="ECO:0000256" key="4">
    <source>
        <dbReference type="ARBA" id="ARBA00023098"/>
    </source>
</evidence>
<dbReference type="Proteomes" id="UP000807825">
    <property type="component" value="Unassembled WGS sequence"/>
</dbReference>
<evidence type="ECO:0000313" key="7">
    <source>
        <dbReference type="EMBL" id="MBI5251924.1"/>
    </source>
</evidence>
<dbReference type="InterPro" id="IPR052377">
    <property type="entry name" value="Mitochondrial_ECH-domain"/>
</dbReference>
<sequence length="258" mass="28322">MEYQNILVETRGPIGLLTLNSPKTVNALSKNMIKEIISALEHFGSDNTLKVIVFKTSGKHFCSGHNLSEMVDGSRSEYKFIFEQCSKMMQLVHKIPQTTIAQVHGVATAAGCQLAATCDLAIADETAKFGTPGVRIGLFCTTPMVALSRAIGRKRALEMLLTGRLFSAEEAERYGLVNRVVPEAELESATMEMAATIAEASSLVLQLGKHAFYSQIELDEPRAYEYANNVITLNLMAEDAQEGIKAFLEKRKPTWKGC</sequence>
<dbReference type="Pfam" id="PF00378">
    <property type="entry name" value="ECH_1"/>
    <property type="match status" value="1"/>
</dbReference>
<accession>A0A9D6Z5B8</accession>
<dbReference type="AlphaFoldDB" id="A0A9D6Z5B8"/>
<comment type="function">
    <text evidence="5">May play a role in fatty acid biosynthesis and insulin sensitivity.</text>
</comment>
<comment type="caution">
    <text evidence="7">The sequence shown here is derived from an EMBL/GenBank/DDBJ whole genome shotgun (WGS) entry which is preliminary data.</text>
</comment>